<name>A0A6G1KVN2_9PEZI</name>
<evidence type="ECO:0000313" key="2">
    <source>
        <dbReference type="Proteomes" id="UP000799436"/>
    </source>
</evidence>
<evidence type="ECO:0000313" key="1">
    <source>
        <dbReference type="EMBL" id="KAF2764228.1"/>
    </source>
</evidence>
<dbReference type="EMBL" id="ML995933">
    <property type="protein sequence ID" value="KAF2764228.1"/>
    <property type="molecule type" value="Genomic_DNA"/>
</dbReference>
<dbReference type="OrthoDB" id="1922977at2759"/>
<accession>A0A6G1KVN2</accession>
<dbReference type="AlphaFoldDB" id="A0A6G1KVN2"/>
<dbReference type="Proteomes" id="UP000799436">
    <property type="component" value="Unassembled WGS sequence"/>
</dbReference>
<organism evidence="1 2">
    <name type="scientific">Teratosphaeria nubilosa</name>
    <dbReference type="NCBI Taxonomy" id="161662"/>
    <lineage>
        <taxon>Eukaryota</taxon>
        <taxon>Fungi</taxon>
        <taxon>Dikarya</taxon>
        <taxon>Ascomycota</taxon>
        <taxon>Pezizomycotina</taxon>
        <taxon>Dothideomycetes</taxon>
        <taxon>Dothideomycetidae</taxon>
        <taxon>Mycosphaerellales</taxon>
        <taxon>Teratosphaeriaceae</taxon>
        <taxon>Teratosphaeria</taxon>
    </lineage>
</organism>
<sequence>DSRILQELGTFRSATGNLAEEKRWKEGLTAVIKQLRNTNDGRDVEKIAARIVAFRRSFVGDPSKVLTALA</sequence>
<feature type="non-terminal residue" evidence="1">
    <location>
        <position position="1"/>
    </location>
</feature>
<keyword evidence="2" id="KW-1185">Reference proteome</keyword>
<gene>
    <name evidence="1" type="ORF">EJ03DRAFT_282475</name>
</gene>
<proteinExistence type="predicted"/>
<reference evidence="1" key="1">
    <citation type="journal article" date="2020" name="Stud. Mycol.">
        <title>101 Dothideomycetes genomes: a test case for predicting lifestyles and emergence of pathogens.</title>
        <authorList>
            <person name="Haridas S."/>
            <person name="Albert R."/>
            <person name="Binder M."/>
            <person name="Bloem J."/>
            <person name="Labutti K."/>
            <person name="Salamov A."/>
            <person name="Andreopoulos B."/>
            <person name="Baker S."/>
            <person name="Barry K."/>
            <person name="Bills G."/>
            <person name="Bluhm B."/>
            <person name="Cannon C."/>
            <person name="Castanera R."/>
            <person name="Culley D."/>
            <person name="Daum C."/>
            <person name="Ezra D."/>
            <person name="Gonzalez J."/>
            <person name="Henrissat B."/>
            <person name="Kuo A."/>
            <person name="Liang C."/>
            <person name="Lipzen A."/>
            <person name="Lutzoni F."/>
            <person name="Magnuson J."/>
            <person name="Mondo S."/>
            <person name="Nolan M."/>
            <person name="Ohm R."/>
            <person name="Pangilinan J."/>
            <person name="Park H.-J."/>
            <person name="Ramirez L."/>
            <person name="Alfaro M."/>
            <person name="Sun H."/>
            <person name="Tritt A."/>
            <person name="Yoshinaga Y."/>
            <person name="Zwiers L.-H."/>
            <person name="Turgeon B."/>
            <person name="Goodwin S."/>
            <person name="Spatafora J."/>
            <person name="Crous P."/>
            <person name="Grigoriev I."/>
        </authorList>
    </citation>
    <scope>NUCLEOTIDE SEQUENCE</scope>
    <source>
        <strain evidence="1">CBS 116005</strain>
    </source>
</reference>
<protein>
    <submittedName>
        <fullName evidence="1">Uncharacterized protein</fullName>
    </submittedName>
</protein>